<dbReference type="Pfam" id="PF21701">
    <property type="entry name" value="GLOD4_C"/>
    <property type="match status" value="1"/>
</dbReference>
<accession>A0ABP1QEB3</accession>
<feature type="region of interest" description="Disordered" evidence="1">
    <location>
        <begin position="330"/>
        <end position="366"/>
    </location>
</feature>
<dbReference type="PANTHER" id="PTHR46466:SF1">
    <property type="entry name" value="GLYOXALASE DOMAIN-CONTAINING PROTEIN 4"/>
    <property type="match status" value="1"/>
</dbReference>
<proteinExistence type="predicted"/>
<reference evidence="3 4" key="1">
    <citation type="submission" date="2024-08" db="EMBL/GenBank/DDBJ databases">
        <authorList>
            <person name="Cucini C."/>
            <person name="Frati F."/>
        </authorList>
    </citation>
    <scope>NUCLEOTIDE SEQUENCE [LARGE SCALE GENOMIC DNA]</scope>
</reference>
<gene>
    <name evidence="3" type="ORF">ODALV1_LOCUS9706</name>
</gene>
<dbReference type="InterPro" id="IPR037523">
    <property type="entry name" value="VOC_core"/>
</dbReference>
<keyword evidence="4" id="KW-1185">Reference proteome</keyword>
<dbReference type="InterPro" id="IPR029068">
    <property type="entry name" value="Glyas_Bleomycin-R_OHBP_Dase"/>
</dbReference>
<sequence>MSCPSCFLNCIGRFSKKGPISDPSDEISDDPMSPTRRRALHYVLKVGNRKNAYKFFTSVLSMRVLRHEEFETGCEAMCNGPYHGKWSKTMVGYGPEDSHFVFELVYNYGIGGYNKDNELISIEIMKDNITPLLEAGGMMAPMVRDGIPGLQACVIDFEEYRFKVFEDEGENRIGRIVLASADSHKSLTFWMDTLEMKRVNESLQYGNHQCKVQFKSYKLTPLDEAEAYGRIAFSCPRVQLEGIQERVRKCKSGGKVQVPLVKLPTPGKADVEVVVLKDPDGHEICFVGDEAFLQLAVVDPDAERILLECIEKDKSEEWFKQKGQSKMVITRLKRSSDSDAQEKPGENSNVGKVENVEQKKTSVQKN</sequence>
<feature type="compositionally biased region" description="Basic and acidic residues" evidence="1">
    <location>
        <begin position="334"/>
        <end position="345"/>
    </location>
</feature>
<dbReference type="PANTHER" id="PTHR46466">
    <property type="entry name" value="GLYOXALASE DOMAIN-CONTAINING PROTEIN 4"/>
    <property type="match status" value="1"/>
</dbReference>
<dbReference type="Gene3D" id="3.10.180.10">
    <property type="entry name" value="2,3-Dihydroxybiphenyl 1,2-Dioxygenase, domain 1"/>
    <property type="match status" value="2"/>
</dbReference>
<evidence type="ECO:0000313" key="3">
    <source>
        <dbReference type="EMBL" id="CAL8097680.1"/>
    </source>
</evidence>
<dbReference type="Proteomes" id="UP001642540">
    <property type="component" value="Unassembled WGS sequence"/>
</dbReference>
<protein>
    <recommendedName>
        <fullName evidence="2">VOC domain-containing protein</fullName>
    </recommendedName>
</protein>
<organism evidence="3 4">
    <name type="scientific">Orchesella dallaii</name>
    <dbReference type="NCBI Taxonomy" id="48710"/>
    <lineage>
        <taxon>Eukaryota</taxon>
        <taxon>Metazoa</taxon>
        <taxon>Ecdysozoa</taxon>
        <taxon>Arthropoda</taxon>
        <taxon>Hexapoda</taxon>
        <taxon>Collembola</taxon>
        <taxon>Entomobryomorpha</taxon>
        <taxon>Entomobryoidea</taxon>
        <taxon>Orchesellidae</taxon>
        <taxon>Orchesellinae</taxon>
        <taxon>Orchesella</taxon>
    </lineage>
</organism>
<evidence type="ECO:0000313" key="4">
    <source>
        <dbReference type="Proteomes" id="UP001642540"/>
    </source>
</evidence>
<evidence type="ECO:0000256" key="1">
    <source>
        <dbReference type="SAM" id="MobiDB-lite"/>
    </source>
</evidence>
<dbReference type="SUPFAM" id="SSF54593">
    <property type="entry name" value="Glyoxalase/Bleomycin resistance protein/Dihydroxybiphenyl dioxygenase"/>
    <property type="match status" value="2"/>
</dbReference>
<name>A0ABP1QEB3_9HEXA</name>
<feature type="domain" description="VOC" evidence="2">
    <location>
        <begin position="172"/>
        <end position="289"/>
    </location>
</feature>
<dbReference type="EMBL" id="CAXLJM020000030">
    <property type="protein sequence ID" value="CAL8097680.1"/>
    <property type="molecule type" value="Genomic_DNA"/>
</dbReference>
<comment type="caution">
    <text evidence="3">The sequence shown here is derived from an EMBL/GenBank/DDBJ whole genome shotgun (WGS) entry which is preliminary data.</text>
</comment>
<dbReference type="PROSITE" id="PS51819">
    <property type="entry name" value="VOC"/>
    <property type="match status" value="1"/>
</dbReference>
<dbReference type="InterPro" id="IPR043193">
    <property type="entry name" value="GLOD4"/>
</dbReference>
<evidence type="ECO:0000259" key="2">
    <source>
        <dbReference type="PROSITE" id="PS51819"/>
    </source>
</evidence>